<evidence type="ECO:0000256" key="11">
    <source>
        <dbReference type="SAM" id="Phobius"/>
    </source>
</evidence>
<dbReference type="EMBL" id="JACIEZ010000009">
    <property type="protein sequence ID" value="MBB4066398.1"/>
    <property type="molecule type" value="Genomic_DNA"/>
</dbReference>
<dbReference type="InterPro" id="IPR000390">
    <property type="entry name" value="Small_drug/metabolite_transptr"/>
</dbReference>
<keyword evidence="3" id="KW-0444">Lipid biosynthesis</keyword>
<keyword evidence="2" id="KW-1003">Cell membrane</keyword>
<name>A0A7W6NLY1_9HYPH</name>
<evidence type="ECO:0000256" key="7">
    <source>
        <dbReference type="ARBA" id="ARBA00022985"/>
    </source>
</evidence>
<comment type="caution">
    <text evidence="13">The sequence shown here is derived from an EMBL/GenBank/DDBJ whole genome shotgun (WGS) entry which is preliminary data.</text>
</comment>
<organism evidence="13 14">
    <name type="scientific">Gellertiella hungarica</name>
    <dbReference type="NCBI Taxonomy" id="1572859"/>
    <lineage>
        <taxon>Bacteria</taxon>
        <taxon>Pseudomonadati</taxon>
        <taxon>Pseudomonadota</taxon>
        <taxon>Alphaproteobacteria</taxon>
        <taxon>Hyphomicrobiales</taxon>
        <taxon>Rhizobiaceae</taxon>
        <taxon>Gellertiella</taxon>
    </lineage>
</organism>
<evidence type="ECO:0000256" key="5">
    <source>
        <dbReference type="ARBA" id="ARBA00022556"/>
    </source>
</evidence>
<evidence type="ECO:0000256" key="3">
    <source>
        <dbReference type="ARBA" id="ARBA00022516"/>
    </source>
</evidence>
<evidence type="ECO:0000313" key="14">
    <source>
        <dbReference type="Proteomes" id="UP000528286"/>
    </source>
</evidence>
<evidence type="ECO:0000256" key="2">
    <source>
        <dbReference type="ARBA" id="ARBA00022475"/>
    </source>
</evidence>
<evidence type="ECO:0000256" key="8">
    <source>
        <dbReference type="ARBA" id="ARBA00022989"/>
    </source>
</evidence>
<feature type="transmembrane region" description="Helical" evidence="11">
    <location>
        <begin position="77"/>
        <end position="98"/>
    </location>
</feature>
<dbReference type="InterPro" id="IPR037185">
    <property type="entry name" value="EmrE-like"/>
</dbReference>
<proteinExistence type="predicted"/>
<evidence type="ECO:0000256" key="10">
    <source>
        <dbReference type="ARBA" id="ARBA00023136"/>
    </source>
</evidence>
<dbReference type="PANTHER" id="PTHR30561:SF9">
    <property type="entry name" value="4-AMINO-4-DEOXY-L-ARABINOSE-PHOSPHOUNDECAPRENOL FLIPPASE SUBUNIT ARNF-RELATED"/>
    <property type="match status" value="1"/>
</dbReference>
<dbReference type="GO" id="GO:0009103">
    <property type="term" value="P:lipopolysaccharide biosynthetic process"/>
    <property type="evidence" value="ECO:0007669"/>
    <property type="project" value="UniProtKB-KW"/>
</dbReference>
<keyword evidence="8 11" id="KW-1133">Transmembrane helix</keyword>
<keyword evidence="9" id="KW-0443">Lipid metabolism</keyword>
<keyword evidence="10 11" id="KW-0472">Membrane</keyword>
<dbReference type="Pfam" id="PF00892">
    <property type="entry name" value="EamA"/>
    <property type="match status" value="1"/>
</dbReference>
<evidence type="ECO:0000256" key="9">
    <source>
        <dbReference type="ARBA" id="ARBA00023098"/>
    </source>
</evidence>
<gene>
    <name evidence="13" type="ORF">GGR23_003613</name>
</gene>
<dbReference type="GO" id="GO:0009245">
    <property type="term" value="P:lipid A biosynthetic process"/>
    <property type="evidence" value="ECO:0007669"/>
    <property type="project" value="UniProtKB-KW"/>
</dbReference>
<dbReference type="GO" id="GO:0005886">
    <property type="term" value="C:plasma membrane"/>
    <property type="evidence" value="ECO:0007669"/>
    <property type="project" value="UniProtKB-SubCell"/>
</dbReference>
<feature type="transmembrane region" description="Helical" evidence="11">
    <location>
        <begin position="104"/>
        <end position="122"/>
    </location>
</feature>
<keyword evidence="14" id="KW-1185">Reference proteome</keyword>
<dbReference type="SUPFAM" id="SSF103481">
    <property type="entry name" value="Multidrug resistance efflux transporter EmrE"/>
    <property type="match status" value="1"/>
</dbReference>
<comment type="subcellular location">
    <subcellularLocation>
        <location evidence="1">Cell membrane</location>
        <topology evidence="1">Multi-pass membrane protein</topology>
    </subcellularLocation>
</comment>
<dbReference type="Proteomes" id="UP000528286">
    <property type="component" value="Unassembled WGS sequence"/>
</dbReference>
<dbReference type="Gene3D" id="1.10.3730.20">
    <property type="match status" value="1"/>
</dbReference>
<keyword evidence="6 11" id="KW-0812">Transmembrane</keyword>
<dbReference type="RefSeq" id="WP_183367673.1">
    <property type="nucleotide sequence ID" value="NZ_JACIEZ010000009.1"/>
</dbReference>
<accession>A0A7W6NLY1</accession>
<evidence type="ECO:0000256" key="1">
    <source>
        <dbReference type="ARBA" id="ARBA00004651"/>
    </source>
</evidence>
<feature type="domain" description="EamA" evidence="12">
    <location>
        <begin position="51"/>
        <end position="119"/>
    </location>
</feature>
<evidence type="ECO:0000313" key="13">
    <source>
        <dbReference type="EMBL" id="MBB4066398.1"/>
    </source>
</evidence>
<dbReference type="GO" id="GO:0022857">
    <property type="term" value="F:transmembrane transporter activity"/>
    <property type="evidence" value="ECO:0007669"/>
    <property type="project" value="InterPro"/>
</dbReference>
<keyword evidence="5" id="KW-0441">Lipid A biosynthesis</keyword>
<sequence>MPILLILISVCLSAFAQTLFRIGMTRPDVQAALAPSADGMGTLRVLLLSPYLWSGLAAYGFGTLLWLFVLSKVPVSFAYPFVALGIVITTLSGVFILGEQISRLSMIGIAITALGIVTVAMGRTG</sequence>
<dbReference type="AlphaFoldDB" id="A0A7W6NLY1"/>
<keyword evidence="4" id="KW-0997">Cell inner membrane</keyword>
<evidence type="ECO:0000256" key="6">
    <source>
        <dbReference type="ARBA" id="ARBA00022692"/>
    </source>
</evidence>
<reference evidence="13 14" key="1">
    <citation type="submission" date="2020-08" db="EMBL/GenBank/DDBJ databases">
        <title>Genomic Encyclopedia of Type Strains, Phase IV (KMG-IV): sequencing the most valuable type-strain genomes for metagenomic binning, comparative biology and taxonomic classification.</title>
        <authorList>
            <person name="Goeker M."/>
        </authorList>
    </citation>
    <scope>NUCLEOTIDE SEQUENCE [LARGE SCALE GENOMIC DNA]</scope>
    <source>
        <strain evidence="13 14">DSM 29853</strain>
    </source>
</reference>
<evidence type="ECO:0000259" key="12">
    <source>
        <dbReference type="Pfam" id="PF00892"/>
    </source>
</evidence>
<dbReference type="PANTHER" id="PTHR30561">
    <property type="entry name" value="SMR FAMILY PROTON-DEPENDENT DRUG EFFLUX TRANSPORTER SUGE"/>
    <property type="match status" value="1"/>
</dbReference>
<dbReference type="InterPro" id="IPR000620">
    <property type="entry name" value="EamA_dom"/>
</dbReference>
<keyword evidence="7" id="KW-0448">Lipopolysaccharide biosynthesis</keyword>
<protein>
    <submittedName>
        <fullName evidence="13">Drug/metabolite transporter (DMT)-like permease</fullName>
    </submittedName>
</protein>
<evidence type="ECO:0000256" key="4">
    <source>
        <dbReference type="ARBA" id="ARBA00022519"/>
    </source>
</evidence>
<feature type="transmembrane region" description="Helical" evidence="11">
    <location>
        <begin position="51"/>
        <end position="70"/>
    </location>
</feature>